<evidence type="ECO:0000256" key="4">
    <source>
        <dbReference type="ARBA" id="ARBA00022679"/>
    </source>
</evidence>
<dbReference type="InterPro" id="IPR003594">
    <property type="entry name" value="HATPase_dom"/>
</dbReference>
<dbReference type="InterPro" id="IPR004358">
    <property type="entry name" value="Sig_transdc_His_kin-like_C"/>
</dbReference>
<dbReference type="PANTHER" id="PTHR43065">
    <property type="entry name" value="SENSOR HISTIDINE KINASE"/>
    <property type="match status" value="1"/>
</dbReference>
<comment type="catalytic activity">
    <reaction evidence="1">
        <text>ATP + protein L-histidine = ADP + protein N-phospho-L-histidine.</text>
        <dbReference type="EC" id="2.7.13.3"/>
    </reaction>
</comment>
<dbReference type="CDD" id="cd00082">
    <property type="entry name" value="HisKA"/>
    <property type="match status" value="1"/>
</dbReference>
<dbReference type="GO" id="GO:0000155">
    <property type="term" value="F:phosphorelay sensor kinase activity"/>
    <property type="evidence" value="ECO:0007669"/>
    <property type="project" value="InterPro"/>
</dbReference>
<dbReference type="PROSITE" id="PS50801">
    <property type="entry name" value="STAS"/>
    <property type="match status" value="1"/>
</dbReference>
<dbReference type="Pfam" id="PF02518">
    <property type="entry name" value="HATPase_c"/>
    <property type="match status" value="1"/>
</dbReference>
<evidence type="ECO:0000256" key="8">
    <source>
        <dbReference type="ARBA" id="ARBA00023012"/>
    </source>
</evidence>
<feature type="domain" description="STAS" evidence="10">
    <location>
        <begin position="402"/>
        <end position="514"/>
    </location>
</feature>
<protein>
    <recommendedName>
        <fullName evidence="2">histidine kinase</fullName>
        <ecNumber evidence="2">2.7.13.3</ecNumber>
    </recommendedName>
</protein>
<gene>
    <name evidence="11" type="ORF">JZ786_01495</name>
</gene>
<evidence type="ECO:0000256" key="5">
    <source>
        <dbReference type="ARBA" id="ARBA00022741"/>
    </source>
</evidence>
<dbReference type="PROSITE" id="PS50109">
    <property type="entry name" value="HIS_KIN"/>
    <property type="match status" value="1"/>
</dbReference>
<proteinExistence type="predicted"/>
<evidence type="ECO:0000256" key="7">
    <source>
        <dbReference type="ARBA" id="ARBA00022840"/>
    </source>
</evidence>
<keyword evidence="6" id="KW-0418">Kinase</keyword>
<dbReference type="PANTHER" id="PTHR43065:SF46">
    <property type="entry name" value="C4-DICARBOXYLATE TRANSPORT SENSOR PROTEIN DCTB"/>
    <property type="match status" value="1"/>
</dbReference>
<dbReference type="SUPFAM" id="SSF52091">
    <property type="entry name" value="SpoIIaa-like"/>
    <property type="match status" value="1"/>
</dbReference>
<dbReference type="RefSeq" id="WP_206657095.1">
    <property type="nucleotide sequence ID" value="NZ_CP071182.1"/>
</dbReference>
<evidence type="ECO:0000259" key="10">
    <source>
        <dbReference type="PROSITE" id="PS50801"/>
    </source>
</evidence>
<keyword evidence="12" id="KW-1185">Reference proteome</keyword>
<keyword evidence="7" id="KW-0067">ATP-binding</keyword>
<keyword evidence="8" id="KW-0902">Two-component regulatory system</keyword>
<evidence type="ECO:0000256" key="1">
    <source>
        <dbReference type="ARBA" id="ARBA00000085"/>
    </source>
</evidence>
<dbReference type="SUPFAM" id="SSF55874">
    <property type="entry name" value="ATPase domain of HSP90 chaperone/DNA topoisomerase II/histidine kinase"/>
    <property type="match status" value="1"/>
</dbReference>
<feature type="domain" description="Histidine kinase" evidence="9">
    <location>
        <begin position="28"/>
        <end position="230"/>
    </location>
</feature>
<dbReference type="Proteomes" id="UP000663505">
    <property type="component" value="Chromosome"/>
</dbReference>
<dbReference type="InterPro" id="IPR002645">
    <property type="entry name" value="STAS_dom"/>
</dbReference>
<evidence type="ECO:0000313" key="11">
    <source>
        <dbReference type="EMBL" id="QSO47752.1"/>
    </source>
</evidence>
<dbReference type="SMART" id="SM00388">
    <property type="entry name" value="HisKA"/>
    <property type="match status" value="1"/>
</dbReference>
<dbReference type="InterPro" id="IPR036890">
    <property type="entry name" value="HATPase_C_sf"/>
</dbReference>
<accession>A0A9X7VZK2</accession>
<dbReference type="InterPro" id="IPR005467">
    <property type="entry name" value="His_kinase_dom"/>
</dbReference>
<dbReference type="Pfam" id="PF00512">
    <property type="entry name" value="HisKA"/>
    <property type="match status" value="1"/>
</dbReference>
<organism evidence="11 12">
    <name type="scientific">Alicyclobacillus mengziensis</name>
    <dbReference type="NCBI Taxonomy" id="2931921"/>
    <lineage>
        <taxon>Bacteria</taxon>
        <taxon>Bacillati</taxon>
        <taxon>Bacillota</taxon>
        <taxon>Bacilli</taxon>
        <taxon>Bacillales</taxon>
        <taxon>Alicyclobacillaceae</taxon>
        <taxon>Alicyclobacillus</taxon>
    </lineage>
</organism>
<dbReference type="Gene3D" id="3.30.750.24">
    <property type="entry name" value="STAS domain"/>
    <property type="match status" value="1"/>
</dbReference>
<evidence type="ECO:0000256" key="2">
    <source>
        <dbReference type="ARBA" id="ARBA00012438"/>
    </source>
</evidence>
<dbReference type="SUPFAM" id="SSF47384">
    <property type="entry name" value="Homodimeric domain of signal transducing histidine kinase"/>
    <property type="match status" value="1"/>
</dbReference>
<dbReference type="SMART" id="SM00387">
    <property type="entry name" value="HATPase_c"/>
    <property type="match status" value="1"/>
</dbReference>
<dbReference type="CDD" id="cd07041">
    <property type="entry name" value="STAS_RsbR_RsbS_like"/>
    <property type="match status" value="1"/>
</dbReference>
<name>A0A9X7VZK2_9BACL</name>
<evidence type="ECO:0000313" key="12">
    <source>
        <dbReference type="Proteomes" id="UP000663505"/>
    </source>
</evidence>
<dbReference type="Gene3D" id="3.30.565.10">
    <property type="entry name" value="Histidine kinase-like ATPase, C-terminal domain"/>
    <property type="match status" value="1"/>
</dbReference>
<dbReference type="InterPro" id="IPR036513">
    <property type="entry name" value="STAS_dom_sf"/>
</dbReference>
<keyword evidence="5" id="KW-0547">Nucleotide-binding</keyword>
<dbReference type="Gene3D" id="1.10.287.130">
    <property type="match status" value="1"/>
</dbReference>
<evidence type="ECO:0000256" key="6">
    <source>
        <dbReference type="ARBA" id="ARBA00022777"/>
    </source>
</evidence>
<dbReference type="EMBL" id="CP071182">
    <property type="protein sequence ID" value="QSO47752.1"/>
    <property type="molecule type" value="Genomic_DNA"/>
</dbReference>
<keyword evidence="3" id="KW-0597">Phosphoprotein</keyword>
<evidence type="ECO:0000256" key="3">
    <source>
        <dbReference type="ARBA" id="ARBA00022553"/>
    </source>
</evidence>
<dbReference type="GO" id="GO:0005524">
    <property type="term" value="F:ATP binding"/>
    <property type="evidence" value="ECO:0007669"/>
    <property type="project" value="UniProtKB-KW"/>
</dbReference>
<evidence type="ECO:0000259" key="9">
    <source>
        <dbReference type="PROSITE" id="PS50109"/>
    </source>
</evidence>
<dbReference type="EC" id="2.7.13.3" evidence="2"/>
<dbReference type="InterPro" id="IPR036097">
    <property type="entry name" value="HisK_dim/P_sf"/>
</dbReference>
<sequence length="525" mass="59216">MVEEENMSPISENEVLSRLASVGQIAAGVAHEVRNPLTSVKGLLQLMREEYDHQYWDVIFPELDQAITTIQSLLAVSKPSLKNEPSVDFSLCVELENILSLFQHDTYRIEFFKEWHDKSAKVHGKRNQIKQALFNMVKNACEAIPREGRVTLSHYRVGDRVHLVLSDTGVGISDEHIVRLGVPFFTTKPDGVGMGLTQVYSTLYEHGATIDVKSTPGAGTTFTITMPVSPRYKHTESPGGVPLLSISDLQPAEDVREFFRINQKKFNEWLEQEARTTFEIVSKSRFVSKQDLIDHANQITELIHDGLTHDIIELAQERGIAWARSDIPIISKMEWFYALRKIIWQFLQAFYNDKGLDASEVFSIADMTSDALDNFIMHFNVSFTKHREDVLKSQQAMIEELSVPIIPLFDGIAVLPIIGTLDTDRLGIIEQRLLEQLEHRNFLRVFIDLSGALVTDELALDAFERIIDGVMLLGCEAVLTGIGASLARFLLNSHTSLVRRVTVESSLQTALLRHTETQSMRDAAL</sequence>
<dbReference type="InterPro" id="IPR003661">
    <property type="entry name" value="HisK_dim/P_dom"/>
</dbReference>
<dbReference type="KEGG" id="afx:JZ786_01495"/>
<dbReference type="Pfam" id="PF01740">
    <property type="entry name" value="STAS"/>
    <property type="match status" value="1"/>
</dbReference>
<keyword evidence="4" id="KW-0808">Transferase</keyword>
<dbReference type="PRINTS" id="PR00344">
    <property type="entry name" value="BCTRLSENSOR"/>
</dbReference>
<reference evidence="11 12" key="1">
    <citation type="submission" date="2021-02" db="EMBL/GenBank/DDBJ databases">
        <title>Alicyclobacillus curvatus sp. nov. and Alicyclobacillus mengziensis sp. nov., two acidophilic bacteria isolated from acid mine drainage.</title>
        <authorList>
            <person name="Huang Y."/>
        </authorList>
    </citation>
    <scope>NUCLEOTIDE SEQUENCE [LARGE SCALE GENOMIC DNA]</scope>
    <source>
        <strain evidence="11 12">S30H14</strain>
    </source>
</reference>
<dbReference type="AlphaFoldDB" id="A0A9X7VZK2"/>